<dbReference type="EMBL" id="PNBA02000004">
    <property type="protein sequence ID" value="KAG6426352.1"/>
    <property type="molecule type" value="Genomic_DNA"/>
</dbReference>
<comment type="caution">
    <text evidence="1">The sequence shown here is derived from an EMBL/GenBank/DDBJ whole genome shotgun (WGS) entry which is preliminary data.</text>
</comment>
<accession>A0A8X8Y953</accession>
<sequence length="108" mass="12286">MAIVQRSRLEDEYPVDRISRLPNEILDIILKVETLDLVLIASLQKRYSFPYKEGNFPDNLKLLKKLSLHSVDISGEVVAYILGNCRLSLSKTDKLSSLQVDGVQMPRN</sequence>
<reference evidence="1" key="1">
    <citation type="submission" date="2018-01" db="EMBL/GenBank/DDBJ databases">
        <authorList>
            <person name="Mao J.F."/>
        </authorList>
    </citation>
    <scope>NUCLEOTIDE SEQUENCE</scope>
    <source>
        <strain evidence="1">Huo1</strain>
        <tissue evidence="1">Leaf</tissue>
    </source>
</reference>
<proteinExistence type="predicted"/>
<evidence type="ECO:0000313" key="2">
    <source>
        <dbReference type="Proteomes" id="UP000298416"/>
    </source>
</evidence>
<evidence type="ECO:0000313" key="1">
    <source>
        <dbReference type="EMBL" id="KAG6426352.1"/>
    </source>
</evidence>
<name>A0A8X8Y953_SALSN</name>
<gene>
    <name evidence="1" type="ORF">SASPL_110574</name>
</gene>
<dbReference type="AlphaFoldDB" id="A0A8X8Y953"/>
<evidence type="ECO:0008006" key="3">
    <source>
        <dbReference type="Google" id="ProtNLM"/>
    </source>
</evidence>
<keyword evidence="2" id="KW-1185">Reference proteome</keyword>
<protein>
    <recommendedName>
        <fullName evidence="3">F-box domain-containing protein</fullName>
    </recommendedName>
</protein>
<organism evidence="1">
    <name type="scientific">Salvia splendens</name>
    <name type="common">Scarlet sage</name>
    <dbReference type="NCBI Taxonomy" id="180675"/>
    <lineage>
        <taxon>Eukaryota</taxon>
        <taxon>Viridiplantae</taxon>
        <taxon>Streptophyta</taxon>
        <taxon>Embryophyta</taxon>
        <taxon>Tracheophyta</taxon>
        <taxon>Spermatophyta</taxon>
        <taxon>Magnoliopsida</taxon>
        <taxon>eudicotyledons</taxon>
        <taxon>Gunneridae</taxon>
        <taxon>Pentapetalae</taxon>
        <taxon>asterids</taxon>
        <taxon>lamiids</taxon>
        <taxon>Lamiales</taxon>
        <taxon>Lamiaceae</taxon>
        <taxon>Nepetoideae</taxon>
        <taxon>Mentheae</taxon>
        <taxon>Salviinae</taxon>
        <taxon>Salvia</taxon>
        <taxon>Salvia subgen. Calosphace</taxon>
        <taxon>core Calosphace</taxon>
    </lineage>
</organism>
<reference evidence="1" key="2">
    <citation type="submission" date="2020-08" db="EMBL/GenBank/DDBJ databases">
        <title>Plant Genome Project.</title>
        <authorList>
            <person name="Zhang R.-G."/>
        </authorList>
    </citation>
    <scope>NUCLEOTIDE SEQUENCE</scope>
    <source>
        <strain evidence="1">Huo1</strain>
        <tissue evidence="1">Leaf</tissue>
    </source>
</reference>
<dbReference type="Proteomes" id="UP000298416">
    <property type="component" value="Unassembled WGS sequence"/>
</dbReference>